<keyword evidence="5 6" id="KW-0472">Membrane</keyword>
<dbReference type="RefSeq" id="WP_133615558.1">
    <property type="nucleotide sequence ID" value="NZ_SNYA01000001.1"/>
</dbReference>
<dbReference type="GO" id="GO:0005886">
    <property type="term" value="C:plasma membrane"/>
    <property type="evidence" value="ECO:0007669"/>
    <property type="project" value="UniProtKB-SubCell"/>
</dbReference>
<dbReference type="PIRSF" id="PIRSF006324">
    <property type="entry name" value="LeuE"/>
    <property type="match status" value="1"/>
</dbReference>
<dbReference type="Proteomes" id="UP000295601">
    <property type="component" value="Unassembled WGS sequence"/>
</dbReference>
<feature type="transmembrane region" description="Helical" evidence="6">
    <location>
        <begin position="122"/>
        <end position="143"/>
    </location>
</feature>
<dbReference type="PANTHER" id="PTHR30086">
    <property type="entry name" value="ARGININE EXPORTER PROTEIN ARGO"/>
    <property type="match status" value="1"/>
</dbReference>
<dbReference type="PANTHER" id="PTHR30086:SF20">
    <property type="entry name" value="ARGININE EXPORTER PROTEIN ARGO-RELATED"/>
    <property type="match status" value="1"/>
</dbReference>
<evidence type="ECO:0000256" key="1">
    <source>
        <dbReference type="ARBA" id="ARBA00004651"/>
    </source>
</evidence>
<gene>
    <name evidence="7" type="ORF">EDF62_0351</name>
</gene>
<dbReference type="EMBL" id="SNYA01000001">
    <property type="protein sequence ID" value="TDP95658.1"/>
    <property type="molecule type" value="Genomic_DNA"/>
</dbReference>
<feature type="transmembrane region" description="Helical" evidence="6">
    <location>
        <begin position="66"/>
        <end position="89"/>
    </location>
</feature>
<evidence type="ECO:0000256" key="3">
    <source>
        <dbReference type="ARBA" id="ARBA00022692"/>
    </source>
</evidence>
<feature type="transmembrane region" description="Helical" evidence="6">
    <location>
        <begin position="155"/>
        <end position="179"/>
    </location>
</feature>
<keyword evidence="4 6" id="KW-1133">Transmembrane helix</keyword>
<evidence type="ECO:0000256" key="6">
    <source>
        <dbReference type="SAM" id="Phobius"/>
    </source>
</evidence>
<name>A0A4V3CYV9_9MICO</name>
<sequence length="228" mass="23658">MPTPESLFAFSLAALLLIIVPGPSVLFVIGRSLYYGRRGGLMSVLGNSLGVLPLVAAVAFGVGTIVAQSIVVFTVIKLLGAGYLIYLGVQAIRHRTFTEAEVQDPAVRARTLNPTVLLRQGFLVGVTNPKAIVFLVAVLPQFVVVSSGSVQLQMLILGVMFVAIGLASDAAWAVLAGSAQQWFARSPRRLSAARGAGGALMIGLGSGLALTGTKGEFGAEAEPVTLQL</sequence>
<evidence type="ECO:0000256" key="4">
    <source>
        <dbReference type="ARBA" id="ARBA00022989"/>
    </source>
</evidence>
<dbReference type="GO" id="GO:0015171">
    <property type="term" value="F:amino acid transmembrane transporter activity"/>
    <property type="evidence" value="ECO:0007669"/>
    <property type="project" value="TreeGrafter"/>
</dbReference>
<evidence type="ECO:0000313" key="8">
    <source>
        <dbReference type="Proteomes" id="UP000295601"/>
    </source>
</evidence>
<organism evidence="7 8">
    <name type="scientific">Leucobacter luti</name>
    <dbReference type="NCBI Taxonomy" id="340320"/>
    <lineage>
        <taxon>Bacteria</taxon>
        <taxon>Bacillati</taxon>
        <taxon>Actinomycetota</taxon>
        <taxon>Actinomycetes</taxon>
        <taxon>Micrococcales</taxon>
        <taxon>Microbacteriaceae</taxon>
        <taxon>Leucobacter</taxon>
    </lineage>
</organism>
<feature type="transmembrane region" description="Helical" evidence="6">
    <location>
        <begin position="41"/>
        <end position="60"/>
    </location>
</feature>
<evidence type="ECO:0000313" key="7">
    <source>
        <dbReference type="EMBL" id="TDP95658.1"/>
    </source>
</evidence>
<evidence type="ECO:0000256" key="2">
    <source>
        <dbReference type="ARBA" id="ARBA00022475"/>
    </source>
</evidence>
<evidence type="ECO:0000256" key="5">
    <source>
        <dbReference type="ARBA" id="ARBA00023136"/>
    </source>
</evidence>
<dbReference type="Pfam" id="PF01810">
    <property type="entry name" value="LysE"/>
    <property type="match status" value="1"/>
</dbReference>
<keyword evidence="2" id="KW-1003">Cell membrane</keyword>
<proteinExistence type="predicted"/>
<protein>
    <submittedName>
        <fullName evidence="7">Threonine/homoserine/homoserine lactone efflux protein</fullName>
    </submittedName>
</protein>
<feature type="transmembrane region" description="Helical" evidence="6">
    <location>
        <begin position="6"/>
        <end position="29"/>
    </location>
</feature>
<reference evidence="7 8" key="1">
    <citation type="submission" date="2019-03" db="EMBL/GenBank/DDBJ databases">
        <title>Genomic analyses of the natural microbiome of Caenorhabditis elegans.</title>
        <authorList>
            <person name="Samuel B."/>
        </authorList>
    </citation>
    <scope>NUCLEOTIDE SEQUENCE [LARGE SCALE GENOMIC DNA]</scope>
    <source>
        <strain evidence="7 8">JUb18</strain>
    </source>
</reference>
<keyword evidence="8" id="KW-1185">Reference proteome</keyword>
<comment type="subcellular location">
    <subcellularLocation>
        <location evidence="1">Cell membrane</location>
        <topology evidence="1">Multi-pass membrane protein</topology>
    </subcellularLocation>
</comment>
<dbReference type="OrthoDB" id="3175972at2"/>
<dbReference type="InterPro" id="IPR001123">
    <property type="entry name" value="LeuE-type"/>
</dbReference>
<dbReference type="AlphaFoldDB" id="A0A4V3CYV9"/>
<comment type="caution">
    <text evidence="7">The sequence shown here is derived from an EMBL/GenBank/DDBJ whole genome shotgun (WGS) entry which is preliminary data.</text>
</comment>
<keyword evidence="3 6" id="KW-0812">Transmembrane</keyword>
<accession>A0A4V3CYV9</accession>